<accession>A0A1G9M224</accession>
<reference evidence="13 14" key="1">
    <citation type="submission" date="2016-10" db="EMBL/GenBank/DDBJ databases">
        <authorList>
            <person name="de Groot N.N."/>
        </authorList>
    </citation>
    <scope>NUCLEOTIDE SEQUENCE [LARGE SCALE GENOMIC DNA]</scope>
    <source>
        <strain evidence="13 14">DSM 797</strain>
    </source>
</reference>
<dbReference type="SUPFAM" id="SSF51905">
    <property type="entry name" value="FAD/NAD(P)-binding domain"/>
    <property type="match status" value="1"/>
</dbReference>
<dbReference type="EC" id="1.4.3.16" evidence="4"/>
<comment type="catalytic activity">
    <reaction evidence="11">
        <text>L-aspartate + O2 = iminosuccinate + H2O2</text>
        <dbReference type="Rhea" id="RHEA:25876"/>
        <dbReference type="ChEBI" id="CHEBI:15379"/>
        <dbReference type="ChEBI" id="CHEBI:16240"/>
        <dbReference type="ChEBI" id="CHEBI:29991"/>
        <dbReference type="ChEBI" id="CHEBI:77875"/>
        <dbReference type="EC" id="1.4.3.16"/>
    </reaction>
    <physiologicalReaction direction="left-to-right" evidence="11">
        <dbReference type="Rhea" id="RHEA:25877"/>
    </physiologicalReaction>
</comment>
<dbReference type="PANTHER" id="PTHR42716">
    <property type="entry name" value="L-ASPARTATE OXIDASE"/>
    <property type="match status" value="1"/>
</dbReference>
<dbReference type="AlphaFoldDB" id="A0A1G9M224"/>
<keyword evidence="7" id="KW-0662">Pyridine nucleotide biosynthesis</keyword>
<dbReference type="GO" id="GO:0034628">
    <property type="term" value="P:'de novo' NAD+ biosynthetic process from L-aspartate"/>
    <property type="evidence" value="ECO:0007669"/>
    <property type="project" value="TreeGrafter"/>
</dbReference>
<dbReference type="Gene3D" id="3.50.50.60">
    <property type="entry name" value="FAD/NAD(P)-binding domain"/>
    <property type="match status" value="1"/>
</dbReference>
<dbReference type="FunFam" id="3.90.700.10:FF:000002">
    <property type="entry name" value="L-aspartate oxidase"/>
    <property type="match status" value="1"/>
</dbReference>
<name>A0A1G9M224_9FIRM</name>
<evidence type="ECO:0000256" key="2">
    <source>
        <dbReference type="ARBA" id="ARBA00004950"/>
    </source>
</evidence>
<organism evidence="13 14">
    <name type="scientific">Romboutsia lituseburensis DSM 797</name>
    <dbReference type="NCBI Taxonomy" id="1121325"/>
    <lineage>
        <taxon>Bacteria</taxon>
        <taxon>Bacillati</taxon>
        <taxon>Bacillota</taxon>
        <taxon>Clostridia</taxon>
        <taxon>Peptostreptococcales</taxon>
        <taxon>Peptostreptococcaceae</taxon>
        <taxon>Romboutsia</taxon>
    </lineage>
</organism>
<comment type="similarity">
    <text evidence="3">Belongs to the FAD-dependent oxidoreductase 2 family. NadB subfamily.</text>
</comment>
<dbReference type="UniPathway" id="UPA00253">
    <property type="reaction ID" value="UER00326"/>
</dbReference>
<dbReference type="GO" id="GO:0033765">
    <property type="term" value="F:steroid dehydrogenase activity, acting on the CH-CH group of donors"/>
    <property type="evidence" value="ECO:0007669"/>
    <property type="project" value="UniProtKB-ARBA"/>
</dbReference>
<evidence type="ECO:0000256" key="8">
    <source>
        <dbReference type="ARBA" id="ARBA00022827"/>
    </source>
</evidence>
<dbReference type="InterPro" id="IPR036188">
    <property type="entry name" value="FAD/NAD-bd_sf"/>
</dbReference>
<sequence>MYKIINKIVDVLIVGSGVSGLYSSLNLREDLEILLATKSDLQRTNTSLAQGGISTARDKNDIELFIQDTLKAGKYKNNVDAVKILAKESKSKIIDLINLGVDFDIDNNNLKYTKEGAHSINRIVHIKDKTGEGVEDTLINRVKERENIHIYEYTYLVDIIKDKNKCLGAVLIKDNIQFNIYAKKVILATGGIGGVFKNTTNQKILNGDSIAIALKHNIKLKNLDYIQIHPTAFFEEEKGERRLLISEAVRGEGAKLIDIKGERFIDELLPRDIVSKAIFDQLRKTNSSYVNLDLTFMNKDYIIKRFPYIYSECLKRGVDITKDYIKVSPAQHYFMGGIEVNLDSKTSLENLYAVGETSCTGVHGANRLASNSLLEGLVFSKKASDSINNTIDDINITIKSVDKIKKDVNDIRKKNTKIVIEAIKENCEGFDDELFDYR</sequence>
<gene>
    <name evidence="13" type="ORF">SAMN04515677_10331</name>
</gene>
<evidence type="ECO:0000256" key="3">
    <source>
        <dbReference type="ARBA" id="ARBA00008562"/>
    </source>
</evidence>
<evidence type="ECO:0000259" key="12">
    <source>
        <dbReference type="Pfam" id="PF00890"/>
    </source>
</evidence>
<evidence type="ECO:0000256" key="9">
    <source>
        <dbReference type="ARBA" id="ARBA00023002"/>
    </source>
</evidence>
<protein>
    <recommendedName>
        <fullName evidence="5">L-aspartate oxidase</fullName>
        <ecNumber evidence="4">1.4.3.16</ecNumber>
    </recommendedName>
    <alternativeName>
        <fullName evidence="10">Quinolinate synthase B</fullName>
    </alternativeName>
</protein>
<keyword evidence="6" id="KW-0285">Flavoprotein</keyword>
<evidence type="ECO:0000256" key="5">
    <source>
        <dbReference type="ARBA" id="ARBA00021901"/>
    </source>
</evidence>
<evidence type="ECO:0000313" key="13">
    <source>
        <dbReference type="EMBL" id="SDL68163.1"/>
    </source>
</evidence>
<dbReference type="InterPro" id="IPR005288">
    <property type="entry name" value="NadB"/>
</dbReference>
<dbReference type="Gene3D" id="3.90.700.10">
    <property type="entry name" value="Succinate dehydrogenase/fumarate reductase flavoprotein, catalytic domain"/>
    <property type="match status" value="1"/>
</dbReference>
<dbReference type="GO" id="GO:0008734">
    <property type="term" value="F:L-aspartate oxidase activity"/>
    <property type="evidence" value="ECO:0007669"/>
    <property type="project" value="UniProtKB-EC"/>
</dbReference>
<proteinExistence type="inferred from homology"/>
<keyword evidence="8" id="KW-0274">FAD</keyword>
<dbReference type="STRING" id="1121325.SAMN04515677_10331"/>
<comment type="cofactor">
    <cofactor evidence="1">
        <name>FAD</name>
        <dbReference type="ChEBI" id="CHEBI:57692"/>
    </cofactor>
</comment>
<keyword evidence="14" id="KW-1185">Reference proteome</keyword>
<dbReference type="InterPro" id="IPR027477">
    <property type="entry name" value="Succ_DH/fumarate_Rdtase_cat_sf"/>
</dbReference>
<evidence type="ECO:0000256" key="6">
    <source>
        <dbReference type="ARBA" id="ARBA00022630"/>
    </source>
</evidence>
<evidence type="ECO:0000256" key="7">
    <source>
        <dbReference type="ARBA" id="ARBA00022642"/>
    </source>
</evidence>
<evidence type="ECO:0000256" key="10">
    <source>
        <dbReference type="ARBA" id="ARBA00030386"/>
    </source>
</evidence>
<dbReference type="PANTHER" id="PTHR42716:SF2">
    <property type="entry name" value="L-ASPARTATE OXIDASE, CHLOROPLASTIC"/>
    <property type="match status" value="1"/>
</dbReference>
<dbReference type="Proteomes" id="UP000199068">
    <property type="component" value="Unassembled WGS sequence"/>
</dbReference>
<comment type="pathway">
    <text evidence="2">Cofactor biosynthesis; NAD(+) biosynthesis; iminoaspartate from L-aspartate (oxidase route): step 1/1.</text>
</comment>
<feature type="domain" description="FAD-dependent oxidoreductase 2 FAD-binding" evidence="12">
    <location>
        <begin position="10"/>
        <end position="373"/>
    </location>
</feature>
<evidence type="ECO:0000256" key="11">
    <source>
        <dbReference type="ARBA" id="ARBA00048305"/>
    </source>
</evidence>
<dbReference type="NCBIfam" id="NF004820">
    <property type="entry name" value="PRK06175.1"/>
    <property type="match status" value="1"/>
</dbReference>
<dbReference type="InterPro" id="IPR003953">
    <property type="entry name" value="FAD-dep_OxRdtase_2_FAD-bd"/>
</dbReference>
<dbReference type="SUPFAM" id="SSF56425">
    <property type="entry name" value="Succinate dehydrogenase/fumarate reductase flavoprotein, catalytic domain"/>
    <property type="match status" value="1"/>
</dbReference>
<keyword evidence="9" id="KW-0560">Oxidoreductase</keyword>
<dbReference type="RefSeq" id="WP_330385790.1">
    <property type="nucleotide sequence ID" value="NZ_FNGW01000003.1"/>
</dbReference>
<evidence type="ECO:0000256" key="1">
    <source>
        <dbReference type="ARBA" id="ARBA00001974"/>
    </source>
</evidence>
<dbReference type="PRINTS" id="PR00368">
    <property type="entry name" value="FADPNR"/>
</dbReference>
<dbReference type="EMBL" id="FNGW01000003">
    <property type="protein sequence ID" value="SDL68163.1"/>
    <property type="molecule type" value="Genomic_DNA"/>
</dbReference>
<dbReference type="Pfam" id="PF00890">
    <property type="entry name" value="FAD_binding_2"/>
    <property type="match status" value="1"/>
</dbReference>
<evidence type="ECO:0000256" key="4">
    <source>
        <dbReference type="ARBA" id="ARBA00012173"/>
    </source>
</evidence>
<evidence type="ECO:0000313" key="14">
    <source>
        <dbReference type="Proteomes" id="UP000199068"/>
    </source>
</evidence>